<proteinExistence type="predicted"/>
<reference evidence="1" key="2">
    <citation type="journal article" date="2023" name="IMA Fungus">
        <title>Comparative genomic study of the Penicillium genus elucidates a diverse pangenome and 15 lateral gene transfer events.</title>
        <authorList>
            <person name="Petersen C."/>
            <person name="Sorensen T."/>
            <person name="Nielsen M.R."/>
            <person name="Sondergaard T.E."/>
            <person name="Sorensen J.L."/>
            <person name="Fitzpatrick D.A."/>
            <person name="Frisvad J.C."/>
            <person name="Nielsen K.L."/>
        </authorList>
    </citation>
    <scope>NUCLEOTIDE SEQUENCE</scope>
    <source>
        <strain evidence="1">IBT 21472</strain>
    </source>
</reference>
<dbReference type="Gene3D" id="1.10.600.10">
    <property type="entry name" value="Farnesyl Diphosphate Synthase"/>
    <property type="match status" value="1"/>
</dbReference>
<keyword evidence="2" id="KW-1185">Reference proteome</keyword>
<organism evidence="1 2">
    <name type="scientific">Penicillium atrosanguineum</name>
    <dbReference type="NCBI Taxonomy" id="1132637"/>
    <lineage>
        <taxon>Eukaryota</taxon>
        <taxon>Fungi</taxon>
        <taxon>Dikarya</taxon>
        <taxon>Ascomycota</taxon>
        <taxon>Pezizomycotina</taxon>
        <taxon>Eurotiomycetes</taxon>
        <taxon>Eurotiomycetidae</taxon>
        <taxon>Eurotiales</taxon>
        <taxon>Aspergillaceae</taxon>
        <taxon>Penicillium</taxon>
    </lineage>
</organism>
<reference evidence="1" key="1">
    <citation type="submission" date="2022-12" db="EMBL/GenBank/DDBJ databases">
        <authorList>
            <person name="Petersen C."/>
        </authorList>
    </citation>
    <scope>NUCLEOTIDE SEQUENCE</scope>
    <source>
        <strain evidence="1">IBT 21472</strain>
    </source>
</reference>
<dbReference type="InterPro" id="IPR008949">
    <property type="entry name" value="Isoprenoid_synthase_dom_sf"/>
</dbReference>
<gene>
    <name evidence="1" type="ORF">N7476_005536</name>
</gene>
<accession>A0A9W9L6V2</accession>
<protein>
    <submittedName>
        <fullName evidence="1">Uncharacterized protein</fullName>
    </submittedName>
</protein>
<evidence type="ECO:0000313" key="1">
    <source>
        <dbReference type="EMBL" id="KAJ5315229.1"/>
    </source>
</evidence>
<comment type="caution">
    <text evidence="1">The sequence shown here is derived from an EMBL/GenBank/DDBJ whole genome shotgun (WGS) entry which is preliminary data.</text>
</comment>
<dbReference type="EMBL" id="JAPZBO010000005">
    <property type="protein sequence ID" value="KAJ5315229.1"/>
    <property type="molecule type" value="Genomic_DNA"/>
</dbReference>
<dbReference type="Proteomes" id="UP001147746">
    <property type="component" value="Unassembled WGS sequence"/>
</dbReference>
<sequence>MPTVSPQAADMPSSFMAIQKYIVPDSLPVPPEAYEGDEFFCQFTPRIHRDSHLADSGCWQCQLDLLDSQGRAHADAVRNRSNKSYAVGCINPTVGSFTALCASEAIPERLALISYIVEYAYVHDDGKIFATLELLKCTH</sequence>
<evidence type="ECO:0000313" key="2">
    <source>
        <dbReference type="Proteomes" id="UP001147746"/>
    </source>
</evidence>
<name>A0A9W9L6V2_9EURO</name>
<dbReference type="AlphaFoldDB" id="A0A9W9L6V2"/>